<name>A0A6A3NAC2_9STRA</name>
<evidence type="ECO:0000313" key="5">
    <source>
        <dbReference type="Proteomes" id="UP000435112"/>
    </source>
</evidence>
<evidence type="ECO:0000313" key="2">
    <source>
        <dbReference type="EMBL" id="KAE9042439.1"/>
    </source>
</evidence>
<evidence type="ECO:0000256" key="1">
    <source>
        <dbReference type="SAM" id="SignalP"/>
    </source>
</evidence>
<accession>A0A6A3NAC2</accession>
<organism evidence="2 5">
    <name type="scientific">Phytophthora rubi</name>
    <dbReference type="NCBI Taxonomy" id="129364"/>
    <lineage>
        <taxon>Eukaryota</taxon>
        <taxon>Sar</taxon>
        <taxon>Stramenopiles</taxon>
        <taxon>Oomycota</taxon>
        <taxon>Peronosporomycetes</taxon>
        <taxon>Peronosporales</taxon>
        <taxon>Peronosporaceae</taxon>
        <taxon>Phytophthora</taxon>
    </lineage>
</organism>
<dbReference type="EMBL" id="QXFV01000184">
    <property type="protein sequence ID" value="KAE9046597.1"/>
    <property type="molecule type" value="Genomic_DNA"/>
</dbReference>
<evidence type="ECO:0000313" key="3">
    <source>
        <dbReference type="EMBL" id="KAE9046597.1"/>
    </source>
</evidence>
<reference evidence="4 5" key="1">
    <citation type="submission" date="2018-09" db="EMBL/GenBank/DDBJ databases">
        <title>Genomic investigation of the strawberry pathogen Phytophthora fragariae indicates pathogenicity is determined by transcriptional variation in three key races.</title>
        <authorList>
            <person name="Adams T.M."/>
            <person name="Armitage A.D."/>
            <person name="Sobczyk M.K."/>
            <person name="Bates H.J."/>
            <person name="Dunwell J.M."/>
            <person name="Nellist C.F."/>
            <person name="Harrison R.J."/>
        </authorList>
    </citation>
    <scope>NUCLEOTIDE SEQUENCE [LARGE SCALE GENOMIC DNA]</scope>
    <source>
        <strain evidence="3 4">SCRP249</strain>
        <strain evidence="2 5">SCRP324</strain>
    </source>
</reference>
<dbReference type="AlphaFoldDB" id="A0A6A3NAC2"/>
<dbReference type="Proteomes" id="UP000429607">
    <property type="component" value="Unassembled WGS sequence"/>
</dbReference>
<dbReference type="Proteomes" id="UP000435112">
    <property type="component" value="Unassembled WGS sequence"/>
</dbReference>
<feature type="signal peptide" evidence="1">
    <location>
        <begin position="1"/>
        <end position="16"/>
    </location>
</feature>
<keyword evidence="1" id="KW-0732">Signal</keyword>
<sequence length="80" mass="8031">MVGAGGGATWLPVAGAACSLASCWKSCILEISPLFSCCMSPETAVPGDAEVSILLGSVRTIALPSRGGVYSSLVLFLRAG</sequence>
<evidence type="ECO:0008006" key="6">
    <source>
        <dbReference type="Google" id="ProtNLM"/>
    </source>
</evidence>
<comment type="caution">
    <text evidence="2">The sequence shown here is derived from an EMBL/GenBank/DDBJ whole genome shotgun (WGS) entry which is preliminary data.</text>
</comment>
<proteinExistence type="predicted"/>
<evidence type="ECO:0000313" key="4">
    <source>
        <dbReference type="Proteomes" id="UP000429607"/>
    </source>
</evidence>
<gene>
    <name evidence="3" type="ORF">PR001_g4507</name>
    <name evidence="2" type="ORF">PR002_g3919</name>
</gene>
<dbReference type="EMBL" id="QXFU01000147">
    <property type="protein sequence ID" value="KAE9042439.1"/>
    <property type="molecule type" value="Genomic_DNA"/>
</dbReference>
<protein>
    <recommendedName>
        <fullName evidence="6">Secreted protein</fullName>
    </recommendedName>
</protein>
<feature type="chain" id="PRO_5036380232" description="Secreted protein" evidence="1">
    <location>
        <begin position="17"/>
        <end position="80"/>
    </location>
</feature>